<evidence type="ECO:0000313" key="1">
    <source>
        <dbReference type="EMBL" id="MDS1821337.1"/>
    </source>
</evidence>
<sequence length="252" mass="28654">MIDEKVLNSLTRCSNESEACRELLENGCAVSSGIGGILAVQTTSNGTYLANLIRNGFLISKLETASKHEAVNWIKSWWGSQFQEVLAEELNHKSSFKHELIQKLNHDYNLCYIRNKKEAKELVDGLFDSFSNEWLDPPKQGIISRLFSKKQDNETLKKYAPHTEKISFTKVIGKGITQSHDFELIRGSDDAHLCMIDGEPRHVGDLIEILVDCWVDRYIAATKQAQANQAYHSYTKNDHEEKILARKNDETP</sequence>
<dbReference type="Proteomes" id="UP001253193">
    <property type="component" value="Unassembled WGS sequence"/>
</dbReference>
<name>A0AAW8PYI6_VIBPH</name>
<reference evidence="1" key="1">
    <citation type="submission" date="2023-06" db="EMBL/GenBank/DDBJ databases">
        <title>Genomic Diversity of Vibrio spp. and Metagenomic Analysis of Pathogens in Florida Gulf Coastal Waters Following Hurricane Ian.</title>
        <authorList>
            <person name="Brumfield K.D."/>
        </authorList>
    </citation>
    <scope>NUCLEOTIDE SEQUENCE</scope>
    <source>
        <strain evidence="1">WBS2B-138</strain>
    </source>
</reference>
<gene>
    <name evidence="1" type="ORF">QX249_11735</name>
</gene>
<organism evidence="1 2">
    <name type="scientific">Vibrio parahaemolyticus</name>
    <dbReference type="NCBI Taxonomy" id="670"/>
    <lineage>
        <taxon>Bacteria</taxon>
        <taxon>Pseudomonadati</taxon>
        <taxon>Pseudomonadota</taxon>
        <taxon>Gammaproteobacteria</taxon>
        <taxon>Vibrionales</taxon>
        <taxon>Vibrionaceae</taxon>
        <taxon>Vibrio</taxon>
    </lineage>
</organism>
<accession>A0AAW8PYI6</accession>
<dbReference type="EMBL" id="JAUHGG010000003">
    <property type="protein sequence ID" value="MDS1821337.1"/>
    <property type="molecule type" value="Genomic_DNA"/>
</dbReference>
<comment type="caution">
    <text evidence="1">The sequence shown here is derived from an EMBL/GenBank/DDBJ whole genome shotgun (WGS) entry which is preliminary data.</text>
</comment>
<dbReference type="AlphaFoldDB" id="A0AAW8PYI6"/>
<evidence type="ECO:0000313" key="2">
    <source>
        <dbReference type="Proteomes" id="UP001253193"/>
    </source>
</evidence>
<dbReference type="RefSeq" id="WP_311020215.1">
    <property type="nucleotide sequence ID" value="NZ_JAUHGG010000003.1"/>
</dbReference>
<protein>
    <submittedName>
        <fullName evidence="1">Uncharacterized protein</fullName>
    </submittedName>
</protein>
<proteinExistence type="predicted"/>